<feature type="transmembrane region" description="Helical" evidence="7">
    <location>
        <begin position="20"/>
        <end position="43"/>
    </location>
</feature>
<proteinExistence type="inferred from homology"/>
<evidence type="ECO:0000256" key="7">
    <source>
        <dbReference type="RuleBase" id="RU363064"/>
    </source>
</evidence>
<feature type="transmembrane region" description="Helical" evidence="7">
    <location>
        <begin position="437"/>
        <end position="458"/>
    </location>
</feature>
<keyword evidence="5 7" id="KW-1133">Transmembrane helix</keyword>
<evidence type="ECO:0000256" key="4">
    <source>
        <dbReference type="ARBA" id="ARBA00022692"/>
    </source>
</evidence>
<reference evidence="8 9" key="1">
    <citation type="journal article" date="2012" name="J. Bacteriol.">
        <title>Complete Genome Sequence of Desulfurococcus fermentans, a Hyperthermophilic Cellulolytic Crenarchaeon Isolated from a Freshwater Hot Spring in Kamchatka, Russia.</title>
        <authorList>
            <person name="Susanti D."/>
            <person name="Johnson E.F."/>
            <person name="Rodriguez J.R."/>
            <person name="Anderson I."/>
            <person name="Perevalova A.A."/>
            <person name="Kyrpides N."/>
            <person name="Lucas S."/>
            <person name="Han J."/>
            <person name="Lapidus A."/>
            <person name="Cheng J.F."/>
            <person name="Goodwin L."/>
            <person name="Pitluck S."/>
            <person name="Mavrommatis K."/>
            <person name="Peters L."/>
            <person name="Land M.L."/>
            <person name="Hauser L."/>
            <person name="Gopalan V."/>
            <person name="Chan P.P."/>
            <person name="Lowe T.M."/>
            <person name="Atomi H."/>
            <person name="Bonch-Osmolovskaya E.A."/>
            <person name="Woyke T."/>
            <person name="Mukhopadhyay B."/>
        </authorList>
    </citation>
    <scope>NUCLEOTIDE SEQUENCE [LARGE SCALE GENOMIC DNA]</scope>
    <source>
        <strain evidence="8 9">DSM 16532</strain>
    </source>
</reference>
<evidence type="ECO:0000256" key="3">
    <source>
        <dbReference type="ARBA" id="ARBA00022475"/>
    </source>
</evidence>
<feature type="transmembrane region" description="Helical" evidence="7">
    <location>
        <begin position="141"/>
        <end position="164"/>
    </location>
</feature>
<feature type="transmembrane region" description="Helical" evidence="7">
    <location>
        <begin position="357"/>
        <end position="383"/>
    </location>
</feature>
<name>I3XPP7_DESAM</name>
<dbReference type="NCBIfam" id="TIGR00835">
    <property type="entry name" value="agcS"/>
    <property type="match status" value="1"/>
</dbReference>
<sequence>MGVLESIIEAINFIDGLVWGLPAIIILAGTGLSIAILGRLFQITKFKAVLKNMLYKGTGGKGEVSPFATWAAVMGATVGVGNIAGVSTAVHLGGAGALFWMWVCAILGMGTKAIEATLGAWSRRITPDGKVEGGTPYYIRLVPTVGPALAVLFSIFAFIAAYGIGNTVQANNVALGVEYIAKAYGFDVFQARLIAGILIFIFTAIVVLGGVRRIADVSNFLVPFMATWYIVAALVIWIKYSSNLPLAFSEIFTYAFTPQAAAGGLSGWLVYSAIRYGFARGLFSNEAGLGSAPNMYAYMTVDHPGRVGLYGVFEVFMDTIVVCSMTGIVDIVTRVYIERPDLSGAQLAMEAFYRAYGIWAPIVLGLALALFAFTTLLTWEWYGEVNWIYFWSKTLKLPEKPMRLIWRFMWVIPIIPAAIAETYMFEVFWNFADMANGLMAIPNLIAVAYFAPVGIGLIRDFLRSGKI</sequence>
<dbReference type="PANTHER" id="PTHR30330:SF3">
    <property type="entry name" value="TRANSCRIPTIONAL REGULATOR, LRP FAMILY"/>
    <property type="match status" value="1"/>
</dbReference>
<feature type="transmembrane region" description="Helical" evidence="7">
    <location>
        <begin position="97"/>
        <end position="121"/>
    </location>
</feature>
<dbReference type="PRINTS" id="PR00175">
    <property type="entry name" value="NAALASMPORT"/>
</dbReference>
<accession>I3XPP7</accession>
<keyword evidence="7" id="KW-0769">Symport</keyword>
<evidence type="ECO:0000313" key="8">
    <source>
        <dbReference type="EMBL" id="AFL65921.1"/>
    </source>
</evidence>
<evidence type="ECO:0000313" key="9">
    <source>
        <dbReference type="Proteomes" id="UP000006175"/>
    </source>
</evidence>
<evidence type="ECO:0000256" key="5">
    <source>
        <dbReference type="ARBA" id="ARBA00022989"/>
    </source>
</evidence>
<dbReference type="eggNOG" id="arCOG05006">
    <property type="taxonomic scope" value="Archaea"/>
</dbReference>
<feature type="transmembrane region" description="Helical" evidence="7">
    <location>
        <begin position="252"/>
        <end position="274"/>
    </location>
</feature>
<gene>
    <name evidence="8" type="ORF">Desfe_0006</name>
</gene>
<dbReference type="HOGENOM" id="CLU_024867_1_2_2"/>
<dbReference type="OrthoDB" id="77152at2157"/>
<keyword evidence="2 7" id="KW-0813">Transport</keyword>
<organism evidence="8 9">
    <name type="scientific">Desulfurococcus amylolyticus DSM 16532</name>
    <dbReference type="NCBI Taxonomy" id="768672"/>
    <lineage>
        <taxon>Archaea</taxon>
        <taxon>Thermoproteota</taxon>
        <taxon>Thermoprotei</taxon>
        <taxon>Desulfurococcales</taxon>
        <taxon>Desulfurococcaceae</taxon>
        <taxon>Desulfurococcus</taxon>
    </lineage>
</organism>
<comment type="subcellular location">
    <subcellularLocation>
        <location evidence="1 7">Cell membrane</location>
        <topology evidence="1 7">Multi-pass membrane protein</topology>
    </subcellularLocation>
</comment>
<keyword evidence="9" id="KW-1185">Reference proteome</keyword>
<evidence type="ECO:0000256" key="1">
    <source>
        <dbReference type="ARBA" id="ARBA00004651"/>
    </source>
</evidence>
<dbReference type="Pfam" id="PF01235">
    <property type="entry name" value="Na_Ala_symp"/>
    <property type="match status" value="1"/>
</dbReference>
<feature type="transmembrane region" description="Helical" evidence="7">
    <location>
        <begin position="315"/>
        <end position="337"/>
    </location>
</feature>
<keyword evidence="3 7" id="KW-1003">Cell membrane</keyword>
<feature type="transmembrane region" description="Helical" evidence="7">
    <location>
        <begin position="64"/>
        <end position="85"/>
    </location>
</feature>
<dbReference type="InterPro" id="IPR001463">
    <property type="entry name" value="Na/Ala_symport"/>
</dbReference>
<evidence type="ECO:0000256" key="6">
    <source>
        <dbReference type="ARBA" id="ARBA00023136"/>
    </source>
</evidence>
<dbReference type="KEGG" id="dfd:Desfe_0006"/>
<dbReference type="RefSeq" id="WP_014766826.1">
    <property type="nucleotide sequence ID" value="NC_018001.1"/>
</dbReference>
<protein>
    <submittedName>
        <fullName evidence="8">Amino acid carrier protein</fullName>
    </submittedName>
</protein>
<dbReference type="GO" id="GO:0005283">
    <property type="term" value="F:amino acid:sodium symporter activity"/>
    <property type="evidence" value="ECO:0007669"/>
    <property type="project" value="InterPro"/>
</dbReference>
<keyword evidence="6 7" id="KW-0472">Membrane</keyword>
<feature type="transmembrane region" description="Helical" evidence="7">
    <location>
        <begin position="220"/>
        <end position="240"/>
    </location>
</feature>
<dbReference type="GO" id="GO:0005886">
    <property type="term" value="C:plasma membrane"/>
    <property type="evidence" value="ECO:0007669"/>
    <property type="project" value="UniProtKB-SubCell"/>
</dbReference>
<dbReference type="GeneID" id="13061837"/>
<evidence type="ECO:0000256" key="2">
    <source>
        <dbReference type="ARBA" id="ARBA00022448"/>
    </source>
</evidence>
<feature type="transmembrane region" description="Helical" evidence="7">
    <location>
        <begin position="184"/>
        <end position="208"/>
    </location>
</feature>
<dbReference type="Proteomes" id="UP000006175">
    <property type="component" value="Chromosome"/>
</dbReference>
<dbReference type="EMBL" id="CP003321">
    <property type="protein sequence ID" value="AFL65921.1"/>
    <property type="molecule type" value="Genomic_DNA"/>
</dbReference>
<dbReference type="AlphaFoldDB" id="I3XPP7"/>
<keyword evidence="4 7" id="KW-0812">Transmembrane</keyword>
<comment type="similarity">
    <text evidence="7">Belongs to the alanine or glycine:cation symporter (AGCS) (TC 2.A.25) family.</text>
</comment>
<dbReference type="PANTHER" id="PTHR30330">
    <property type="entry name" value="AGSS FAMILY TRANSPORTER, SODIUM-ALANINE"/>
    <property type="match status" value="1"/>
</dbReference>
<dbReference type="PROSITE" id="PS00873">
    <property type="entry name" value="NA_ALANINE_SYMP"/>
    <property type="match status" value="1"/>
</dbReference>
<feature type="transmembrane region" description="Helical" evidence="7">
    <location>
        <begin position="404"/>
        <end position="425"/>
    </location>
</feature>